<accession>A0ABP9GTI5</accession>
<evidence type="ECO:0000313" key="2">
    <source>
        <dbReference type="Proteomes" id="UP001499993"/>
    </source>
</evidence>
<proteinExistence type="predicted"/>
<sequence>MLAVGAAPVVVGGDESRVPVVLGSAATSTALGTLPPPGVGARTRARIRRRAGTVAGVRPYPRTVAGIARGYVVTWGKSGTPGRMRVLCGAGGPPAPLSLRRRRCRPRRRIALAAPAHR</sequence>
<dbReference type="Proteomes" id="UP001499993">
    <property type="component" value="Unassembled WGS sequence"/>
</dbReference>
<reference evidence="2" key="1">
    <citation type="journal article" date="2019" name="Int. J. Syst. Evol. Microbiol.">
        <title>The Global Catalogue of Microorganisms (GCM) 10K type strain sequencing project: providing services to taxonomists for standard genome sequencing and annotation.</title>
        <authorList>
            <consortium name="The Broad Institute Genomics Platform"/>
            <consortium name="The Broad Institute Genome Sequencing Center for Infectious Disease"/>
            <person name="Wu L."/>
            <person name="Ma J."/>
        </authorList>
    </citation>
    <scope>NUCLEOTIDE SEQUENCE [LARGE SCALE GENOMIC DNA]</scope>
    <source>
        <strain evidence="2">JCM 18123</strain>
    </source>
</reference>
<gene>
    <name evidence="1" type="ORF">GCM10023224_41980</name>
</gene>
<name>A0ABP9GTI5_9ACTN</name>
<comment type="caution">
    <text evidence="1">The sequence shown here is derived from an EMBL/GenBank/DDBJ whole genome shotgun (WGS) entry which is preliminary data.</text>
</comment>
<keyword evidence="2" id="KW-1185">Reference proteome</keyword>
<evidence type="ECO:0000313" key="1">
    <source>
        <dbReference type="EMBL" id="GAA4952818.1"/>
    </source>
</evidence>
<organism evidence="1 2">
    <name type="scientific">Streptomonospora halophila</name>
    <dbReference type="NCBI Taxonomy" id="427369"/>
    <lineage>
        <taxon>Bacteria</taxon>
        <taxon>Bacillati</taxon>
        <taxon>Actinomycetota</taxon>
        <taxon>Actinomycetes</taxon>
        <taxon>Streptosporangiales</taxon>
        <taxon>Nocardiopsidaceae</taxon>
        <taxon>Streptomonospora</taxon>
    </lineage>
</organism>
<dbReference type="EMBL" id="BAABIK010000028">
    <property type="protein sequence ID" value="GAA4952818.1"/>
    <property type="molecule type" value="Genomic_DNA"/>
</dbReference>
<protein>
    <submittedName>
        <fullName evidence="1">Uncharacterized protein</fullName>
    </submittedName>
</protein>